<dbReference type="Gene3D" id="1.20.1050.10">
    <property type="match status" value="1"/>
</dbReference>
<proteinExistence type="predicted"/>
<organism evidence="1 2">
    <name type="scientific">Liparis tanakae</name>
    <name type="common">Tanaka's snailfish</name>
    <dbReference type="NCBI Taxonomy" id="230148"/>
    <lineage>
        <taxon>Eukaryota</taxon>
        <taxon>Metazoa</taxon>
        <taxon>Chordata</taxon>
        <taxon>Craniata</taxon>
        <taxon>Vertebrata</taxon>
        <taxon>Euteleostomi</taxon>
        <taxon>Actinopterygii</taxon>
        <taxon>Neopterygii</taxon>
        <taxon>Teleostei</taxon>
        <taxon>Neoteleostei</taxon>
        <taxon>Acanthomorphata</taxon>
        <taxon>Eupercaria</taxon>
        <taxon>Perciformes</taxon>
        <taxon>Cottioidei</taxon>
        <taxon>Cottales</taxon>
        <taxon>Liparidae</taxon>
        <taxon>Liparis</taxon>
    </lineage>
</organism>
<keyword evidence="2" id="KW-1185">Reference proteome</keyword>
<dbReference type="PANTHER" id="PTHR45476">
    <property type="entry name" value="CHLORIDE INTRACELLULAR CHANNEL PROTEIN 6-RELATED"/>
    <property type="match status" value="1"/>
</dbReference>
<dbReference type="InterPro" id="IPR036282">
    <property type="entry name" value="Glutathione-S-Trfase_C_sf"/>
</dbReference>
<comment type="caution">
    <text evidence="1">The sequence shown here is derived from an EMBL/GenBank/DDBJ whole genome shotgun (WGS) entry which is preliminary data.</text>
</comment>
<evidence type="ECO:0000313" key="1">
    <source>
        <dbReference type="EMBL" id="TNN28941.1"/>
    </source>
</evidence>
<dbReference type="OrthoDB" id="1935530at2759"/>
<name>A0A4Z2EJX6_9TELE</name>
<sequence>MSTCILTCPHVSSCVHTCPLVSSRVLLCPHVSSCVLTSACLSCPPVRYPRLAPTHPESNTAGIDVFAKFSAFLDGCQLSLADCNLLPKLHILKVVAQKYRGFQIPEEMEGVWRYLHCASRREEFTSTCPAEREIHFAYLDVAKPIK</sequence>
<evidence type="ECO:0000313" key="2">
    <source>
        <dbReference type="Proteomes" id="UP000314294"/>
    </source>
</evidence>
<accession>A0A4Z2EJX6</accession>
<reference evidence="1 2" key="1">
    <citation type="submission" date="2019-03" db="EMBL/GenBank/DDBJ databases">
        <title>First draft genome of Liparis tanakae, snailfish: a comprehensive survey of snailfish specific genes.</title>
        <authorList>
            <person name="Kim W."/>
            <person name="Song I."/>
            <person name="Jeong J.-H."/>
            <person name="Kim D."/>
            <person name="Kim S."/>
            <person name="Ryu S."/>
            <person name="Song J.Y."/>
            <person name="Lee S.K."/>
        </authorList>
    </citation>
    <scope>NUCLEOTIDE SEQUENCE [LARGE SCALE GENOMIC DNA]</scope>
    <source>
        <tissue evidence="1">Muscle</tissue>
    </source>
</reference>
<gene>
    <name evidence="1" type="primary">CLIC4_2</name>
    <name evidence="1" type="ORF">EYF80_060910</name>
</gene>
<dbReference type="EMBL" id="SRLO01006250">
    <property type="protein sequence ID" value="TNN28941.1"/>
    <property type="molecule type" value="Genomic_DNA"/>
</dbReference>
<dbReference type="AlphaFoldDB" id="A0A4Z2EJX6"/>
<protein>
    <submittedName>
        <fullName evidence="1">Chloride intracellular channel protein 4</fullName>
    </submittedName>
</protein>
<dbReference type="SUPFAM" id="SSF47616">
    <property type="entry name" value="GST C-terminal domain-like"/>
    <property type="match status" value="1"/>
</dbReference>
<dbReference type="PANTHER" id="PTHR45476:SF1">
    <property type="entry name" value="CHLORIDE INTRACELLULAR CHANNEL PROTEIN 6"/>
    <property type="match status" value="1"/>
</dbReference>
<dbReference type="Proteomes" id="UP000314294">
    <property type="component" value="Unassembled WGS sequence"/>
</dbReference>